<evidence type="ECO:0000313" key="3">
    <source>
        <dbReference type="Proteomes" id="UP000310108"/>
    </source>
</evidence>
<dbReference type="EMBL" id="PJEX01000013">
    <property type="protein sequence ID" value="TKW59129.1"/>
    <property type="molecule type" value="Genomic_DNA"/>
</dbReference>
<evidence type="ECO:0000313" key="2">
    <source>
        <dbReference type="EMBL" id="TKW59129.1"/>
    </source>
</evidence>
<feature type="signal peptide" evidence="1">
    <location>
        <begin position="1"/>
        <end position="24"/>
    </location>
</feature>
<accession>A0A4U6XTL0</accession>
<dbReference type="Proteomes" id="UP000310108">
    <property type="component" value="Unassembled WGS sequence"/>
</dbReference>
<evidence type="ECO:0000256" key="1">
    <source>
        <dbReference type="SAM" id="SignalP"/>
    </source>
</evidence>
<feature type="chain" id="PRO_5020574741" evidence="1">
    <location>
        <begin position="25"/>
        <end position="162"/>
    </location>
</feature>
<organism evidence="2 3">
    <name type="scientific">Colletotrichum tanaceti</name>
    <dbReference type="NCBI Taxonomy" id="1306861"/>
    <lineage>
        <taxon>Eukaryota</taxon>
        <taxon>Fungi</taxon>
        <taxon>Dikarya</taxon>
        <taxon>Ascomycota</taxon>
        <taxon>Pezizomycotina</taxon>
        <taxon>Sordariomycetes</taxon>
        <taxon>Hypocreomycetidae</taxon>
        <taxon>Glomerellales</taxon>
        <taxon>Glomerellaceae</taxon>
        <taxon>Colletotrichum</taxon>
        <taxon>Colletotrichum destructivum species complex</taxon>
    </lineage>
</organism>
<protein>
    <submittedName>
        <fullName evidence="2">Uncharacterized protein</fullName>
    </submittedName>
</protein>
<dbReference type="AlphaFoldDB" id="A0A4U6XTL0"/>
<keyword evidence="1" id="KW-0732">Signal</keyword>
<keyword evidence="3" id="KW-1185">Reference proteome</keyword>
<name>A0A4U6XTL0_9PEZI</name>
<reference evidence="2 3" key="1">
    <citation type="journal article" date="2019" name="PLoS ONE">
        <title>Comparative genome analysis indicates high evolutionary potential of pathogenicity genes in Colletotrichum tanaceti.</title>
        <authorList>
            <person name="Lelwala R.V."/>
            <person name="Korhonen P.K."/>
            <person name="Young N.D."/>
            <person name="Scott J.B."/>
            <person name="Ades P.A."/>
            <person name="Gasser R.B."/>
            <person name="Taylor P.W.J."/>
        </authorList>
    </citation>
    <scope>NUCLEOTIDE SEQUENCE [LARGE SCALE GENOMIC DNA]</scope>
    <source>
        <strain evidence="2">BRIP57314</strain>
    </source>
</reference>
<sequence>MLPTLHTTLPLPFLTLLSSGVCLSKTHYQPPCNLLPRRFEAAVEAYRSHISEHNRRIVQVYVSLVADVRLEEVDFEYDEDINELRAAAPGFTPWALCYIDGIESSGKPSQEEVALCKEWHLLAEKNLKTLWHTTVRESITSPGEFRTLAKSDKFQCPHWNRG</sequence>
<proteinExistence type="predicted"/>
<comment type="caution">
    <text evidence="2">The sequence shown here is derived from an EMBL/GenBank/DDBJ whole genome shotgun (WGS) entry which is preliminary data.</text>
</comment>
<gene>
    <name evidence="2" type="ORF">CTA1_945</name>
</gene>